<dbReference type="EMBL" id="JAVDTI010000001">
    <property type="protein sequence ID" value="MDR6804441.1"/>
    <property type="molecule type" value="Genomic_DNA"/>
</dbReference>
<protein>
    <submittedName>
        <fullName evidence="5">AraC-like DNA-binding protein</fullName>
    </submittedName>
</protein>
<keyword evidence="6" id="KW-1185">Reference proteome</keyword>
<keyword evidence="1" id="KW-0805">Transcription regulation</keyword>
<sequence>MMSSGYQEFKPSAELQPYVECYWLHRFETVGERESPVQRCMPFGTLELILHLDDNRCNAFFDGQWEKLPPAFLVGLYRDAVQWKTVGSCRKFGIRLRPESALELFRIPIAPLFNQFTDVESYFGSEINRLVDDVYGVQDMEEVVRITEVFLSGLLKNTRSKGHHISQATRLIRQTQGRLSIDALSENLYIGRRQLERIFKDHYGTTPKMYQRIIRFRNAYESFCSMSSTPNWAEVSYKFGYSDQAHFIRDFKEFTQEIPTNIFQDRYQYFRLPDKQVRFA</sequence>
<comment type="caution">
    <text evidence="5">The sequence shown here is derived from an EMBL/GenBank/DDBJ whole genome shotgun (WGS) entry which is preliminary data.</text>
</comment>
<keyword evidence="2" id="KW-0238">DNA-binding</keyword>
<dbReference type="Pfam" id="PF12833">
    <property type="entry name" value="HTH_18"/>
    <property type="match status" value="1"/>
</dbReference>
<evidence type="ECO:0000259" key="4">
    <source>
        <dbReference type="PROSITE" id="PS01124"/>
    </source>
</evidence>
<evidence type="ECO:0000256" key="1">
    <source>
        <dbReference type="ARBA" id="ARBA00023015"/>
    </source>
</evidence>
<gene>
    <name evidence="5" type="ORF">J2W84_001478</name>
</gene>
<dbReference type="PANTHER" id="PTHR46796">
    <property type="entry name" value="HTH-TYPE TRANSCRIPTIONAL ACTIVATOR RHAS-RELATED"/>
    <property type="match status" value="1"/>
</dbReference>
<dbReference type="SMART" id="SM00342">
    <property type="entry name" value="HTH_ARAC"/>
    <property type="match status" value="1"/>
</dbReference>
<dbReference type="RefSeq" id="WP_309981728.1">
    <property type="nucleotide sequence ID" value="NZ_JAVDTI010000001.1"/>
</dbReference>
<organism evidence="5 6">
    <name type="scientific">Dyadobacter fermentans</name>
    <dbReference type="NCBI Taxonomy" id="94254"/>
    <lineage>
        <taxon>Bacteria</taxon>
        <taxon>Pseudomonadati</taxon>
        <taxon>Bacteroidota</taxon>
        <taxon>Cytophagia</taxon>
        <taxon>Cytophagales</taxon>
        <taxon>Spirosomataceae</taxon>
        <taxon>Dyadobacter</taxon>
    </lineage>
</organism>
<evidence type="ECO:0000313" key="6">
    <source>
        <dbReference type="Proteomes" id="UP001264980"/>
    </source>
</evidence>
<reference evidence="5 6" key="1">
    <citation type="submission" date="2023-07" db="EMBL/GenBank/DDBJ databases">
        <title>Sorghum-associated microbial communities from plants grown in Nebraska, USA.</title>
        <authorList>
            <person name="Schachtman D."/>
        </authorList>
    </citation>
    <scope>NUCLEOTIDE SEQUENCE [LARGE SCALE GENOMIC DNA]</scope>
    <source>
        <strain evidence="5 6">BE57</strain>
    </source>
</reference>
<dbReference type="Pfam" id="PF20240">
    <property type="entry name" value="DUF6597"/>
    <property type="match status" value="1"/>
</dbReference>
<dbReference type="Proteomes" id="UP001264980">
    <property type="component" value="Unassembled WGS sequence"/>
</dbReference>
<dbReference type="InterPro" id="IPR018060">
    <property type="entry name" value="HTH_AraC"/>
</dbReference>
<proteinExistence type="predicted"/>
<feature type="domain" description="HTH araC/xylS-type" evidence="4">
    <location>
        <begin position="166"/>
        <end position="265"/>
    </location>
</feature>
<evidence type="ECO:0000313" key="5">
    <source>
        <dbReference type="EMBL" id="MDR6804441.1"/>
    </source>
</evidence>
<dbReference type="PANTHER" id="PTHR46796:SF13">
    <property type="entry name" value="HTH-TYPE TRANSCRIPTIONAL ACTIVATOR RHAS"/>
    <property type="match status" value="1"/>
</dbReference>
<accession>A0ABU1QTH6</accession>
<name>A0ABU1QTH6_9BACT</name>
<evidence type="ECO:0000256" key="2">
    <source>
        <dbReference type="ARBA" id="ARBA00023125"/>
    </source>
</evidence>
<dbReference type="Gene3D" id="1.10.10.60">
    <property type="entry name" value="Homeodomain-like"/>
    <property type="match status" value="1"/>
</dbReference>
<dbReference type="InterPro" id="IPR050204">
    <property type="entry name" value="AraC_XylS_family_regulators"/>
</dbReference>
<dbReference type="InterPro" id="IPR046532">
    <property type="entry name" value="DUF6597"/>
</dbReference>
<dbReference type="PROSITE" id="PS01124">
    <property type="entry name" value="HTH_ARAC_FAMILY_2"/>
    <property type="match status" value="1"/>
</dbReference>
<evidence type="ECO:0000256" key="3">
    <source>
        <dbReference type="ARBA" id="ARBA00023163"/>
    </source>
</evidence>
<keyword evidence="3" id="KW-0804">Transcription</keyword>